<name>A0A7X8C5G1_9LACT</name>
<evidence type="ECO:0000313" key="3">
    <source>
        <dbReference type="Proteomes" id="UP000541058"/>
    </source>
</evidence>
<sequence>MELILQRNLPHQQKAVDAVSAVFNGVQIEPPKQYFENPSIDLTDEIIKHNITNIQSELPAEYRGFTSPINHLSLDIKMETGTGKTYVHTQMMYELHKKYGINKFIIAVPSLAIKAGTAHFLQDEYVKRHFSDVCGYGTEIEVGVLESPKSRKNGRTYFPSVVSDFVRGSSQNTKKIHVLLVNMQLLAVRKNGLLSRDDYDYGAEGFYRPF</sequence>
<gene>
    <name evidence="2" type="ORF">GX355_10560</name>
</gene>
<comment type="caution">
    <text evidence="2">The sequence shown here is derived from an EMBL/GenBank/DDBJ whole genome shotgun (WGS) entry which is preliminary data.</text>
</comment>
<keyword evidence="2" id="KW-0378">Hydrolase</keyword>
<dbReference type="InterPro" id="IPR027417">
    <property type="entry name" value="P-loop_NTPase"/>
</dbReference>
<evidence type="ECO:0000313" key="2">
    <source>
        <dbReference type="EMBL" id="NLJ19285.1"/>
    </source>
</evidence>
<proteinExistence type="predicted"/>
<reference evidence="2 3" key="1">
    <citation type="journal article" date="2020" name="Biotechnol. Biofuels">
        <title>New insights from the biogas microbiome by comprehensive genome-resolved metagenomics of nearly 1600 species originating from multiple anaerobic digesters.</title>
        <authorList>
            <person name="Campanaro S."/>
            <person name="Treu L."/>
            <person name="Rodriguez-R L.M."/>
            <person name="Kovalovszki A."/>
            <person name="Ziels R.M."/>
            <person name="Maus I."/>
            <person name="Zhu X."/>
            <person name="Kougias P.G."/>
            <person name="Basile A."/>
            <person name="Luo G."/>
            <person name="Schluter A."/>
            <person name="Konstantinidis K.T."/>
            <person name="Angelidaki I."/>
        </authorList>
    </citation>
    <scope>NUCLEOTIDE SEQUENCE [LARGE SCALE GENOMIC DNA]</scope>
    <source>
        <strain evidence="2">AS23ysBPME_34</strain>
    </source>
</reference>
<accession>A0A7X8C5G1</accession>
<dbReference type="Proteomes" id="UP000541058">
    <property type="component" value="Unassembled WGS sequence"/>
</dbReference>
<keyword evidence="2" id="KW-0067">ATP-binding</keyword>
<dbReference type="GO" id="GO:0004386">
    <property type="term" value="F:helicase activity"/>
    <property type="evidence" value="ECO:0007669"/>
    <property type="project" value="UniProtKB-KW"/>
</dbReference>
<evidence type="ECO:0000259" key="1">
    <source>
        <dbReference type="Pfam" id="PF04851"/>
    </source>
</evidence>
<organism evidence="2 3">
    <name type="scientific">Globicatella sulfidifaciens</name>
    <dbReference type="NCBI Taxonomy" id="136093"/>
    <lineage>
        <taxon>Bacteria</taxon>
        <taxon>Bacillati</taxon>
        <taxon>Bacillota</taxon>
        <taxon>Bacilli</taxon>
        <taxon>Lactobacillales</taxon>
        <taxon>Aerococcaceae</taxon>
        <taxon>Globicatella</taxon>
    </lineage>
</organism>
<dbReference type="AlphaFoldDB" id="A0A7X8C5G1"/>
<dbReference type="Pfam" id="PF04851">
    <property type="entry name" value="ResIII"/>
    <property type="match status" value="1"/>
</dbReference>
<feature type="domain" description="Helicase/UvrB N-terminal" evidence="1">
    <location>
        <begin position="41"/>
        <end position="170"/>
    </location>
</feature>
<protein>
    <submittedName>
        <fullName evidence="2">DEAD/DEAH box helicase family protein</fullName>
    </submittedName>
</protein>
<keyword evidence="2" id="KW-0347">Helicase</keyword>
<dbReference type="GO" id="GO:0016787">
    <property type="term" value="F:hydrolase activity"/>
    <property type="evidence" value="ECO:0007669"/>
    <property type="project" value="InterPro"/>
</dbReference>
<keyword evidence="2" id="KW-0547">Nucleotide-binding</keyword>
<dbReference type="RefSeq" id="WP_276649725.1">
    <property type="nucleotide sequence ID" value="NZ_JAAYSM010000381.1"/>
</dbReference>
<dbReference type="GO" id="GO:0005524">
    <property type="term" value="F:ATP binding"/>
    <property type="evidence" value="ECO:0007669"/>
    <property type="project" value="InterPro"/>
</dbReference>
<dbReference type="InterPro" id="IPR006935">
    <property type="entry name" value="Helicase/UvrB_N"/>
</dbReference>
<dbReference type="GO" id="GO:0003677">
    <property type="term" value="F:DNA binding"/>
    <property type="evidence" value="ECO:0007669"/>
    <property type="project" value="InterPro"/>
</dbReference>
<dbReference type="EMBL" id="JAAYSM010000381">
    <property type="protein sequence ID" value="NLJ19285.1"/>
    <property type="molecule type" value="Genomic_DNA"/>
</dbReference>
<dbReference type="SUPFAM" id="SSF52540">
    <property type="entry name" value="P-loop containing nucleoside triphosphate hydrolases"/>
    <property type="match status" value="1"/>
</dbReference>
<feature type="non-terminal residue" evidence="2">
    <location>
        <position position="210"/>
    </location>
</feature>